<organism evidence="4">
    <name type="scientific">Soboliphyme baturini</name>
    <dbReference type="NCBI Taxonomy" id="241478"/>
    <lineage>
        <taxon>Eukaryota</taxon>
        <taxon>Metazoa</taxon>
        <taxon>Ecdysozoa</taxon>
        <taxon>Nematoda</taxon>
        <taxon>Enoplea</taxon>
        <taxon>Dorylaimia</taxon>
        <taxon>Dioctophymatida</taxon>
        <taxon>Dioctophymatoidea</taxon>
        <taxon>Soboliphymatidae</taxon>
        <taxon>Soboliphyme</taxon>
    </lineage>
</organism>
<name>A0A183IYP7_9BILA</name>
<evidence type="ECO:0000313" key="3">
    <source>
        <dbReference type="Proteomes" id="UP000270296"/>
    </source>
</evidence>
<evidence type="ECO:0000313" key="2">
    <source>
        <dbReference type="EMBL" id="VDP19002.1"/>
    </source>
</evidence>
<keyword evidence="3" id="KW-1185">Reference proteome</keyword>
<proteinExistence type="predicted"/>
<reference evidence="2 3" key="2">
    <citation type="submission" date="2018-11" db="EMBL/GenBank/DDBJ databases">
        <authorList>
            <consortium name="Pathogen Informatics"/>
        </authorList>
    </citation>
    <scope>NUCLEOTIDE SEQUENCE [LARGE SCALE GENOMIC DNA]</scope>
</reference>
<accession>A0A183IYP7</accession>
<gene>
    <name evidence="2" type="ORF">SBAD_LOCUS8745</name>
</gene>
<dbReference type="WBParaSite" id="SBAD_0000906001-mRNA-1">
    <property type="protein sequence ID" value="SBAD_0000906001-mRNA-1"/>
    <property type="gene ID" value="SBAD_0000906001"/>
</dbReference>
<evidence type="ECO:0000256" key="1">
    <source>
        <dbReference type="SAM" id="MobiDB-lite"/>
    </source>
</evidence>
<dbReference type="AlphaFoldDB" id="A0A183IYP7"/>
<dbReference type="Proteomes" id="UP000270296">
    <property type="component" value="Unassembled WGS sequence"/>
</dbReference>
<feature type="region of interest" description="Disordered" evidence="1">
    <location>
        <begin position="76"/>
        <end position="97"/>
    </location>
</feature>
<protein>
    <submittedName>
        <fullName evidence="2 4">Uncharacterized protein</fullName>
    </submittedName>
</protein>
<evidence type="ECO:0000313" key="4">
    <source>
        <dbReference type="WBParaSite" id="SBAD_0000906001-mRNA-1"/>
    </source>
</evidence>
<sequence length="117" mass="13065">MSCLLGHPQTTKSSTCESFFDHYRIFAGRTALLHFRAAIVAKIGAASLLRSTSSYGEVKRRETYRREGRICAPRSTTTVTQHPPNEVNRPETSAQNTRRNTVRISLLVELNSGILCV</sequence>
<reference evidence="4" key="1">
    <citation type="submission" date="2016-06" db="UniProtKB">
        <authorList>
            <consortium name="WormBaseParasite"/>
        </authorList>
    </citation>
    <scope>IDENTIFICATION</scope>
</reference>
<dbReference type="EMBL" id="UZAM01011921">
    <property type="protein sequence ID" value="VDP19002.1"/>
    <property type="molecule type" value="Genomic_DNA"/>
</dbReference>